<evidence type="ECO:0000256" key="1">
    <source>
        <dbReference type="SAM" id="MobiDB-lite"/>
    </source>
</evidence>
<dbReference type="CDD" id="cd00303">
    <property type="entry name" value="retropepsin_like"/>
    <property type="match status" value="1"/>
</dbReference>
<proteinExistence type="predicted"/>
<feature type="domain" description="DUF4100" evidence="2">
    <location>
        <begin position="397"/>
        <end position="477"/>
    </location>
</feature>
<dbReference type="InParanoid" id="A0A409WUT2"/>
<dbReference type="InterPro" id="IPR021109">
    <property type="entry name" value="Peptidase_aspartic_dom_sf"/>
</dbReference>
<dbReference type="Pfam" id="PF13352">
    <property type="entry name" value="DUF4100"/>
    <property type="match status" value="1"/>
</dbReference>
<feature type="compositionally biased region" description="Polar residues" evidence="1">
    <location>
        <begin position="390"/>
        <end position="399"/>
    </location>
</feature>
<dbReference type="SUPFAM" id="SSF50630">
    <property type="entry name" value="Acid proteases"/>
    <property type="match status" value="1"/>
</dbReference>
<dbReference type="EMBL" id="NHYE01004765">
    <property type="protein sequence ID" value="PPQ82280.1"/>
    <property type="molecule type" value="Genomic_DNA"/>
</dbReference>
<feature type="compositionally biased region" description="Low complexity" evidence="1">
    <location>
        <begin position="1"/>
        <end position="52"/>
    </location>
</feature>
<evidence type="ECO:0000313" key="3">
    <source>
        <dbReference type="EMBL" id="PPQ82280.1"/>
    </source>
</evidence>
<accession>A0A409WUT2</accession>
<feature type="region of interest" description="Disordered" evidence="1">
    <location>
        <begin position="1"/>
        <end position="67"/>
    </location>
</feature>
<feature type="region of interest" description="Disordered" evidence="1">
    <location>
        <begin position="376"/>
        <end position="430"/>
    </location>
</feature>
<evidence type="ECO:0000313" key="4">
    <source>
        <dbReference type="Proteomes" id="UP000284706"/>
    </source>
</evidence>
<organism evidence="3 4">
    <name type="scientific">Gymnopilus dilepis</name>
    <dbReference type="NCBI Taxonomy" id="231916"/>
    <lineage>
        <taxon>Eukaryota</taxon>
        <taxon>Fungi</taxon>
        <taxon>Dikarya</taxon>
        <taxon>Basidiomycota</taxon>
        <taxon>Agaricomycotina</taxon>
        <taxon>Agaricomycetes</taxon>
        <taxon>Agaricomycetidae</taxon>
        <taxon>Agaricales</taxon>
        <taxon>Agaricineae</taxon>
        <taxon>Hymenogastraceae</taxon>
        <taxon>Gymnopilus</taxon>
    </lineage>
</organism>
<evidence type="ECO:0000259" key="2">
    <source>
        <dbReference type="Pfam" id="PF13352"/>
    </source>
</evidence>
<comment type="caution">
    <text evidence="3">The sequence shown here is derived from an EMBL/GenBank/DDBJ whole genome shotgun (WGS) entry which is preliminary data.</text>
</comment>
<reference evidence="3 4" key="1">
    <citation type="journal article" date="2018" name="Evol. Lett.">
        <title>Horizontal gene cluster transfer increased hallucinogenic mushroom diversity.</title>
        <authorList>
            <person name="Reynolds H.T."/>
            <person name="Vijayakumar V."/>
            <person name="Gluck-Thaler E."/>
            <person name="Korotkin H.B."/>
            <person name="Matheny P.B."/>
            <person name="Slot J.C."/>
        </authorList>
    </citation>
    <scope>NUCLEOTIDE SEQUENCE [LARGE SCALE GENOMIC DNA]</scope>
    <source>
        <strain evidence="3 4">SRW20</strain>
    </source>
</reference>
<dbReference type="AlphaFoldDB" id="A0A409WUT2"/>
<dbReference type="Gene3D" id="2.40.70.10">
    <property type="entry name" value="Acid Proteases"/>
    <property type="match status" value="1"/>
</dbReference>
<protein>
    <recommendedName>
        <fullName evidence="2">DUF4100 domain-containing protein</fullName>
    </recommendedName>
</protein>
<dbReference type="STRING" id="231916.A0A409WUT2"/>
<dbReference type="Pfam" id="PF13975">
    <property type="entry name" value="gag-asp_proteas"/>
    <property type="match status" value="1"/>
</dbReference>
<name>A0A409WUT2_9AGAR</name>
<gene>
    <name evidence="3" type="ORF">CVT26_013954</name>
</gene>
<dbReference type="OrthoDB" id="5596707at2759"/>
<dbReference type="InterPro" id="IPR025165">
    <property type="entry name" value="DUF4100"/>
</dbReference>
<sequence>MSQPTNANSPTTSPNTASPPNQNNNPPPTATTATVQPTSTTTMPPSTGTTPNIKGSGMPNVHHPSAPKFDGKAISLASYLDEVEQLARNHKLSVQETIQWAIRYLSPEEQQLWKALPSSKGSDWEAFKKELFDCYPGASEERRYTISNLEALVEKQAEFKISNSEQFGIYYRSFFVMSTYLKDQGKINDREMSRLFLQGLHSSFRKQVRDQLYAENPKHHTDDPFTLAEIRAAALSMNCAFCWSDQHLIPNCNIAQEYLSKGLCKKDANNFIVLPDGSRITRGSMPGKNLQERINNWHKSNATRTSSVSSNLVTASLVPQVDWTMPDPTPMAANIVEMLDDDEELASATIRDLEELKLMEATVAQTQKKIDEVRRKMGAKAQDGPITRSMAKNSSTSTSDKGKESKTYTPDLSKSQASGSNGPQYKYTTPVEDPKLASTVADRALEASITLTSRELLAVAPEVRKAIKDLITTKRTAASANFIEEAKTEIQVHNFMAALPKTDDGLIVAKHTEELRAINMLVDGVHPCEAVLDTGAQLVGLSEKLWIKFGLPIRSDYIMVMESANSTKNRTCGLLHNLKLRIGNYDFYVQVQVTENAAYDMLLGMPFFTLASANLQCFGNNDAVLNLTDPNSGAKITVPTHAFRRNSPPKESDF</sequence>
<dbReference type="Proteomes" id="UP000284706">
    <property type="component" value="Unassembled WGS sequence"/>
</dbReference>
<keyword evidence="4" id="KW-1185">Reference proteome</keyword>
<feature type="compositionally biased region" description="Polar residues" evidence="1">
    <location>
        <begin position="407"/>
        <end position="427"/>
    </location>
</feature>